<comment type="caution">
    <text evidence="1">The sequence shown here is derived from an EMBL/GenBank/DDBJ whole genome shotgun (WGS) entry which is preliminary data.</text>
</comment>
<organism evidence="1">
    <name type="scientific">Tanacetum cinerariifolium</name>
    <name type="common">Dalmatian daisy</name>
    <name type="synonym">Chrysanthemum cinerariifolium</name>
    <dbReference type="NCBI Taxonomy" id="118510"/>
    <lineage>
        <taxon>Eukaryota</taxon>
        <taxon>Viridiplantae</taxon>
        <taxon>Streptophyta</taxon>
        <taxon>Embryophyta</taxon>
        <taxon>Tracheophyta</taxon>
        <taxon>Spermatophyta</taxon>
        <taxon>Magnoliopsida</taxon>
        <taxon>eudicotyledons</taxon>
        <taxon>Gunneridae</taxon>
        <taxon>Pentapetalae</taxon>
        <taxon>asterids</taxon>
        <taxon>campanulids</taxon>
        <taxon>Asterales</taxon>
        <taxon>Asteraceae</taxon>
        <taxon>Asteroideae</taxon>
        <taxon>Anthemideae</taxon>
        <taxon>Anthemidinae</taxon>
        <taxon>Tanacetum</taxon>
    </lineage>
</organism>
<proteinExistence type="predicted"/>
<dbReference type="PANTHER" id="PTHR33067">
    <property type="entry name" value="RNA-DIRECTED DNA POLYMERASE-RELATED"/>
    <property type="match status" value="1"/>
</dbReference>
<dbReference type="GO" id="GO:0003964">
    <property type="term" value="F:RNA-directed DNA polymerase activity"/>
    <property type="evidence" value="ECO:0007669"/>
    <property type="project" value="UniProtKB-KW"/>
</dbReference>
<dbReference type="CDD" id="cd00303">
    <property type="entry name" value="retropepsin_like"/>
    <property type="match status" value="1"/>
</dbReference>
<dbReference type="InterPro" id="IPR021109">
    <property type="entry name" value="Peptidase_aspartic_dom_sf"/>
</dbReference>
<keyword evidence="1" id="KW-0808">Transferase</keyword>
<keyword evidence="1" id="KW-0695">RNA-directed DNA polymerase</keyword>
<keyword evidence="1" id="KW-0548">Nucleotidyltransferase</keyword>
<name>A0A699J6C4_TANCI</name>
<accession>A0A699J6C4</accession>
<reference evidence="1" key="1">
    <citation type="journal article" date="2019" name="Sci. Rep.">
        <title>Draft genome of Tanacetum cinerariifolium, the natural source of mosquito coil.</title>
        <authorList>
            <person name="Yamashiro T."/>
            <person name="Shiraishi A."/>
            <person name="Satake H."/>
            <person name="Nakayama K."/>
        </authorList>
    </citation>
    <scope>NUCLEOTIDE SEQUENCE</scope>
</reference>
<dbReference type="Gene3D" id="2.40.70.10">
    <property type="entry name" value="Acid Proteases"/>
    <property type="match status" value="1"/>
</dbReference>
<dbReference type="EMBL" id="BKCJ010373477">
    <property type="protein sequence ID" value="GFA12994.1"/>
    <property type="molecule type" value="Genomic_DNA"/>
</dbReference>
<sequence length="434" mass="49709">MLKFLQIFQRLHFDLSFADALLHIPKFASTFKSLLSNKEKLFGLANTPFIDNCSTVLLKKLLEKLRDPGRFLITCDFHRLESCMALADLGASINLMPLSVWKKLSLLDLTPTYMTLELATRSIFYPAGIAEDVFMQVGKFTFPADFVVVDYDIDPHVPLILGRPFLSTACALVDVHGKELILRDCDEQLIFHADSTSKHPHKHGNESVNMINFIDITCEDRFPKVFKFKKLNHPSSGSTTPFFDSFPSLTPFETSDSLLEEFTDKLALLDLFSPRNEDFDLETDHRKTEYLLNQDLSTESNIEIIDPIFEKFTNEPALDYSPSSGDDDDDLFYLNFDNDEWKKILYGESYKEINLKKAKNKDSKMKLLVVEAHIVELNILLTLLLASDSTLSKESSESSEIAFLSSSLFRNEDRCSTRAYSFWVELRFPMMNQK</sequence>
<gene>
    <name evidence="1" type="ORF">Tci_584966</name>
</gene>
<evidence type="ECO:0000313" key="1">
    <source>
        <dbReference type="EMBL" id="GFA12994.1"/>
    </source>
</evidence>
<dbReference type="AlphaFoldDB" id="A0A699J6C4"/>
<protein>
    <submittedName>
        <fullName evidence="1">Reverse transcriptase domain-containing protein</fullName>
    </submittedName>
</protein>
<dbReference type="PANTHER" id="PTHR33067:SF9">
    <property type="entry name" value="RNA-DIRECTED DNA POLYMERASE"/>
    <property type="match status" value="1"/>
</dbReference>